<evidence type="ECO:0000259" key="4">
    <source>
        <dbReference type="PROSITE" id="PS50075"/>
    </source>
</evidence>
<dbReference type="Gene3D" id="3.30.559.10">
    <property type="entry name" value="Chloramphenicol acetyltransferase-like domain"/>
    <property type="match status" value="2"/>
</dbReference>
<dbReference type="InterPro" id="IPR020806">
    <property type="entry name" value="PKS_PP-bd"/>
</dbReference>
<dbReference type="InterPro" id="IPR009081">
    <property type="entry name" value="PP-bd_ACP"/>
</dbReference>
<dbReference type="EMBL" id="BAAFZP010000002">
    <property type="protein sequence ID" value="GAB1584325.1"/>
    <property type="molecule type" value="Genomic_DNA"/>
</dbReference>
<feature type="region of interest" description="Disordered" evidence="3">
    <location>
        <begin position="21"/>
        <end position="51"/>
    </location>
</feature>
<evidence type="ECO:0000256" key="2">
    <source>
        <dbReference type="ARBA" id="ARBA00022553"/>
    </source>
</evidence>
<dbReference type="SUPFAM" id="SSF52777">
    <property type="entry name" value="CoA-dependent acyltransferases"/>
    <property type="match status" value="3"/>
</dbReference>
<name>A0ABQ0H5Z7_9HYPH</name>
<dbReference type="SMART" id="SM00823">
    <property type="entry name" value="PKS_PP"/>
    <property type="match status" value="1"/>
</dbReference>
<keyword evidence="6" id="KW-1185">Reference proteome</keyword>
<keyword evidence="1" id="KW-0596">Phosphopantetheine</keyword>
<dbReference type="SUPFAM" id="SSF47336">
    <property type="entry name" value="ACP-like"/>
    <property type="match status" value="1"/>
</dbReference>
<dbReference type="Gene3D" id="1.10.1200.10">
    <property type="entry name" value="ACP-like"/>
    <property type="match status" value="1"/>
</dbReference>
<evidence type="ECO:0000256" key="1">
    <source>
        <dbReference type="ARBA" id="ARBA00022450"/>
    </source>
</evidence>
<evidence type="ECO:0000256" key="3">
    <source>
        <dbReference type="SAM" id="MobiDB-lite"/>
    </source>
</evidence>
<evidence type="ECO:0000313" key="6">
    <source>
        <dbReference type="Proteomes" id="UP001628091"/>
    </source>
</evidence>
<dbReference type="PANTHER" id="PTHR45527:SF1">
    <property type="entry name" value="FATTY ACID SYNTHASE"/>
    <property type="match status" value="1"/>
</dbReference>
<dbReference type="InterPro" id="IPR036736">
    <property type="entry name" value="ACP-like_sf"/>
</dbReference>
<organism evidence="5 6">
    <name type="scientific">Phyllobacterium phragmitis</name>
    <dbReference type="NCBI Taxonomy" id="2670329"/>
    <lineage>
        <taxon>Bacteria</taxon>
        <taxon>Pseudomonadati</taxon>
        <taxon>Pseudomonadota</taxon>
        <taxon>Alphaproteobacteria</taxon>
        <taxon>Hyphomicrobiales</taxon>
        <taxon>Phyllobacteriaceae</taxon>
        <taxon>Phyllobacterium</taxon>
    </lineage>
</organism>
<protein>
    <recommendedName>
        <fullName evidence="4">Carrier domain-containing protein</fullName>
    </recommendedName>
</protein>
<dbReference type="InterPro" id="IPR023213">
    <property type="entry name" value="CAT-like_dom_sf"/>
</dbReference>
<dbReference type="InterPro" id="IPR001242">
    <property type="entry name" value="Condensation_dom"/>
</dbReference>
<accession>A0ABQ0H5Z7</accession>
<dbReference type="PANTHER" id="PTHR45527">
    <property type="entry name" value="NONRIBOSOMAL PEPTIDE SYNTHETASE"/>
    <property type="match status" value="1"/>
</dbReference>
<evidence type="ECO:0000313" key="5">
    <source>
        <dbReference type="EMBL" id="GAB1584325.1"/>
    </source>
</evidence>
<sequence>MAEESDRLMTCDDEQRFNKTLGALSGEPGDARILAPHSGGKNTGEARPSQHEERTWLIQQQDPHTVLRRALAYRLGGWLDIPKLVHAVRTLIRSVPDLNARYSFDDDGELRKLHADGEGQYLEILSADSRHQAVDIILARQAASWDPEHEPPFKALLILERCEVVLALLMHRILDETCRPEDLLRMIAQVYNDEPPASTATLRSTVPTAGTSDPAPVAWIRRADTRSRVEIVDFGAPDAVSSARRQAALRYGTTIEGQALSDLAGSPPDTVRLLAAISVQFARFLCMLGGHSRITLVLPRRPEVQLGDLGADPATADLLQLILERDLPVADAVERVLSHLHMPRADNSDGAPPSPADDLPQARIAWLTDPRRFFAPRSVIVERLPIPTLEMRPDLELAVGINTEGKIVLEMMTGQAVSHHAGPFLMERFVGFINSAETLGSGRGAIPLSSAQAANRAEAPAPPTADIDAIAALILSEFREALGSPDMGPDDDFFDHGGHSLIATRIIGRLLGTHGIEVHFNDLFSYPTAASLAPHATLTGPAAGPSSGGRIDQSPAAPLSLAQMSLWKAYAAFGFNEIFNIPFALEFLAPVNEHVFECAFTDILERHPGLRTLFFKDGETVRQEVMPMYDLPRYKWFWSSRESEGVDRHQEARHHFDLASELPLRLRFLIDPATNRQILSFLFHHIVLDEWSVNLMMDELAEAYRARAAGREPAWSTTPAAFHEFARQQNERGVDKAHLAYWTDMLRDAPKGLPIFEHKEEAHDQPGDTSPAGGWVELKLERAVSEGLYALAKENSASLFNVAYAAIAASLHKLGRLSDLVIGTSASGRIDPDFFDTVGYFTTVVAHRLLFRREMTVGELIATVKNTINQSMPHTEIPIDLVEEALGMTPGRDHLFEVFIQIHAKNKLNGTLPTPDGGSIEFRQVDPDKHESLLGLHFEVMEETVSGERSIRVLMSYRADHYAPEQVERIRSMTSGLFTQFSCPGASAMTLAELAPEQEQALSSG</sequence>
<dbReference type="Gene3D" id="3.30.559.30">
    <property type="entry name" value="Nonribosomal peptide synthetase, condensation domain"/>
    <property type="match status" value="1"/>
</dbReference>
<comment type="caution">
    <text evidence="5">The sequence shown here is derived from an EMBL/GenBank/DDBJ whole genome shotgun (WGS) entry which is preliminary data.</text>
</comment>
<reference evidence="5 6" key="1">
    <citation type="submission" date="2024-10" db="EMBL/GenBank/DDBJ databases">
        <title>Isolation, draft genome sequencing and identification of Phyllobacterium sp. NSA23, isolated from leaf soil.</title>
        <authorList>
            <person name="Akita H."/>
        </authorList>
    </citation>
    <scope>NUCLEOTIDE SEQUENCE [LARGE SCALE GENOMIC DNA]</scope>
    <source>
        <strain evidence="5 6">NSA23</strain>
    </source>
</reference>
<dbReference type="Pfam" id="PF00668">
    <property type="entry name" value="Condensation"/>
    <property type="match status" value="1"/>
</dbReference>
<dbReference type="Proteomes" id="UP001628091">
    <property type="component" value="Unassembled WGS sequence"/>
</dbReference>
<gene>
    <name evidence="5" type="ORF">PPNSA23_42680</name>
</gene>
<keyword evidence="2" id="KW-0597">Phosphoprotein</keyword>
<proteinExistence type="predicted"/>
<dbReference type="RefSeq" id="WP_407866746.1">
    <property type="nucleotide sequence ID" value="NZ_BAAFZP010000002.1"/>
</dbReference>
<dbReference type="PROSITE" id="PS50075">
    <property type="entry name" value="CARRIER"/>
    <property type="match status" value="1"/>
</dbReference>
<dbReference type="Pfam" id="PF00550">
    <property type="entry name" value="PP-binding"/>
    <property type="match status" value="1"/>
</dbReference>
<feature type="domain" description="Carrier" evidence="4">
    <location>
        <begin position="465"/>
        <end position="540"/>
    </location>
</feature>